<evidence type="ECO:0000313" key="2">
    <source>
        <dbReference type="Proteomes" id="UP000015354"/>
    </source>
</evidence>
<dbReference type="Proteomes" id="UP000015354">
    <property type="component" value="Unassembled WGS sequence"/>
</dbReference>
<comment type="caution">
    <text evidence="1">The sequence shown here is derived from an EMBL/GenBank/DDBJ whole genome shotgun (WGS) entry which is preliminary data.</text>
</comment>
<evidence type="ECO:0000313" key="1">
    <source>
        <dbReference type="EMBL" id="EPY15187.1"/>
    </source>
</evidence>
<accession>S9TB26</accession>
<dbReference type="EMBL" id="ATMH01012437">
    <property type="protein sequence ID" value="EPY15187.1"/>
    <property type="molecule type" value="Genomic_DNA"/>
</dbReference>
<name>S9TB26_9TRYP</name>
<protein>
    <submittedName>
        <fullName evidence="1">Uncharacterized protein</fullName>
    </submittedName>
</protein>
<proteinExistence type="predicted"/>
<sequence length="88" mass="10339">MRIDARLKQTHQWVVVDRFVIEDELVHTDAQLAPRTSIDTGWQRAAIHGWHLKVDTAISVELMTEDKTKLKKKKKTSIRTTNTFYFDE</sequence>
<reference evidence="1 2" key="1">
    <citation type="journal article" date="2013" name="PLoS ONE">
        <title>Predicting the Proteins of Angomonas deanei, Strigomonas culicis and Their Respective Endosymbionts Reveals New Aspects of the Trypanosomatidae Family.</title>
        <authorList>
            <person name="Motta M.C."/>
            <person name="Martins A.C."/>
            <person name="de Souza S.S."/>
            <person name="Catta-Preta C.M."/>
            <person name="Silva R."/>
            <person name="Klein C.C."/>
            <person name="de Almeida L.G."/>
            <person name="de Lima Cunha O."/>
            <person name="Ciapina L.P."/>
            <person name="Brocchi M."/>
            <person name="Colabardini A.C."/>
            <person name="de Araujo Lima B."/>
            <person name="Machado C.R."/>
            <person name="de Almeida Soares C.M."/>
            <person name="Probst C.M."/>
            <person name="de Menezes C.B."/>
            <person name="Thompson C.E."/>
            <person name="Bartholomeu D.C."/>
            <person name="Gradia D.F."/>
            <person name="Pavoni D.P."/>
            <person name="Grisard E.C."/>
            <person name="Fantinatti-Garboggini F."/>
            <person name="Marchini F.K."/>
            <person name="Rodrigues-Luiz G.F."/>
            <person name="Wagner G."/>
            <person name="Goldman G.H."/>
            <person name="Fietto J.L."/>
            <person name="Elias M.C."/>
            <person name="Goldman M.H."/>
            <person name="Sagot M.F."/>
            <person name="Pereira M."/>
            <person name="Stoco P.H."/>
            <person name="de Mendonca-Neto R.P."/>
            <person name="Teixeira S.M."/>
            <person name="Maciel T.E."/>
            <person name="de Oliveira Mendes T.A."/>
            <person name="Urmenyi T.P."/>
            <person name="de Souza W."/>
            <person name="Schenkman S."/>
            <person name="de Vasconcelos A.T."/>
        </authorList>
    </citation>
    <scope>NUCLEOTIDE SEQUENCE [LARGE SCALE GENOMIC DNA]</scope>
</reference>
<organism evidence="1 2">
    <name type="scientific">Strigomonas culicis</name>
    <dbReference type="NCBI Taxonomy" id="28005"/>
    <lineage>
        <taxon>Eukaryota</taxon>
        <taxon>Discoba</taxon>
        <taxon>Euglenozoa</taxon>
        <taxon>Kinetoplastea</taxon>
        <taxon>Metakinetoplastina</taxon>
        <taxon>Trypanosomatida</taxon>
        <taxon>Trypanosomatidae</taxon>
        <taxon>Strigomonadinae</taxon>
        <taxon>Strigomonas</taxon>
    </lineage>
</organism>
<keyword evidence="2" id="KW-1185">Reference proteome</keyword>
<dbReference type="AlphaFoldDB" id="S9TB26"/>
<gene>
    <name evidence="1" type="ORF">STCU_12272</name>
</gene>